<accession>A0A8X6T8F0</accession>
<comment type="caution">
    <text evidence="2">The sequence shown here is derived from an EMBL/GenBank/DDBJ whole genome shotgun (WGS) entry which is preliminary data.</text>
</comment>
<evidence type="ECO:0000313" key="2">
    <source>
        <dbReference type="EMBL" id="GFS87831.1"/>
    </source>
</evidence>
<organism evidence="2 3">
    <name type="scientific">Nephila pilipes</name>
    <name type="common">Giant wood spider</name>
    <name type="synonym">Nephila maculata</name>
    <dbReference type="NCBI Taxonomy" id="299642"/>
    <lineage>
        <taxon>Eukaryota</taxon>
        <taxon>Metazoa</taxon>
        <taxon>Ecdysozoa</taxon>
        <taxon>Arthropoda</taxon>
        <taxon>Chelicerata</taxon>
        <taxon>Arachnida</taxon>
        <taxon>Araneae</taxon>
        <taxon>Araneomorphae</taxon>
        <taxon>Entelegynae</taxon>
        <taxon>Araneoidea</taxon>
        <taxon>Nephilidae</taxon>
        <taxon>Nephila</taxon>
    </lineage>
</organism>
<evidence type="ECO:0000256" key="1">
    <source>
        <dbReference type="SAM" id="MobiDB-lite"/>
    </source>
</evidence>
<gene>
    <name evidence="2" type="ORF">NPIL_595581</name>
</gene>
<protein>
    <submittedName>
        <fullName evidence="2">Uncharacterized protein</fullName>
    </submittedName>
</protein>
<sequence length="106" mass="11897">MRKVLKIGNRVTLRFLYCIVKDRLPVAESFDEREGSMETTMGKRCNSAATKERKERGTRSGKRAVKGLRFLLGDDNSLSFSQSLPGMKGYCGTALGDGRVYWIKLS</sequence>
<feature type="region of interest" description="Disordered" evidence="1">
    <location>
        <begin position="31"/>
        <end position="59"/>
    </location>
</feature>
<evidence type="ECO:0000313" key="3">
    <source>
        <dbReference type="Proteomes" id="UP000887013"/>
    </source>
</evidence>
<keyword evidence="3" id="KW-1185">Reference proteome</keyword>
<name>A0A8X6T8F0_NEPPI</name>
<proteinExistence type="predicted"/>
<dbReference type="EMBL" id="BMAW01099003">
    <property type="protein sequence ID" value="GFS87831.1"/>
    <property type="molecule type" value="Genomic_DNA"/>
</dbReference>
<reference evidence="2" key="1">
    <citation type="submission" date="2020-08" db="EMBL/GenBank/DDBJ databases">
        <title>Multicomponent nature underlies the extraordinary mechanical properties of spider dragline silk.</title>
        <authorList>
            <person name="Kono N."/>
            <person name="Nakamura H."/>
            <person name="Mori M."/>
            <person name="Yoshida Y."/>
            <person name="Ohtoshi R."/>
            <person name="Malay A.D."/>
            <person name="Moran D.A.P."/>
            <person name="Tomita M."/>
            <person name="Numata K."/>
            <person name="Arakawa K."/>
        </authorList>
    </citation>
    <scope>NUCLEOTIDE SEQUENCE</scope>
</reference>
<dbReference type="AlphaFoldDB" id="A0A8X6T8F0"/>
<dbReference type="Proteomes" id="UP000887013">
    <property type="component" value="Unassembled WGS sequence"/>
</dbReference>